<name>A0A2R6XZ83_9BACL</name>
<organism evidence="2 3">
    <name type="scientific">Candidatus Carbonibacillus altaicus</name>
    <dbReference type="NCBI Taxonomy" id="2163959"/>
    <lineage>
        <taxon>Bacteria</taxon>
        <taxon>Bacillati</taxon>
        <taxon>Bacillota</taxon>
        <taxon>Bacilli</taxon>
        <taxon>Bacillales</taxon>
        <taxon>Candidatus Carbonibacillus</taxon>
    </lineage>
</organism>
<sequence>MHSSRLGLILFVFTALIFSSACGKTSGSEQGEDAGKEKAMNQTASSVFVAVASDPNPAKTGKTIYLSAIISELKGDTMNPEKSLPVENAERVSFTIIPEHAPQTMSGKTLEAEHTMGGMYITEVQLDEPGTYHVEAHIKAHGQTFTKTTTITVEP</sequence>
<dbReference type="Proteomes" id="UP000244338">
    <property type="component" value="Unassembled WGS sequence"/>
</dbReference>
<gene>
    <name evidence="2" type="ORF">BSOLF_1529</name>
</gene>
<evidence type="ECO:0000313" key="2">
    <source>
        <dbReference type="EMBL" id="PTQ55734.1"/>
    </source>
</evidence>
<dbReference type="EMBL" id="PEBX01000079">
    <property type="protein sequence ID" value="PTQ55734.1"/>
    <property type="molecule type" value="Genomic_DNA"/>
</dbReference>
<accession>A0A2R6XZ83</accession>
<feature type="chain" id="PRO_5039442122" evidence="1">
    <location>
        <begin position="24"/>
        <end position="155"/>
    </location>
</feature>
<protein>
    <submittedName>
        <fullName evidence="2">Uncharacterized protein</fullName>
    </submittedName>
</protein>
<reference evidence="3" key="1">
    <citation type="journal article" date="2018" name="Sci. Rep.">
        <title>Lignite coal burning seam in the remote Altai Mountains harbors a hydrogen-driven thermophilic microbial community.</title>
        <authorList>
            <person name="Kadnikov V.V."/>
            <person name="Mardanov A.V."/>
            <person name="Ivasenko D.A."/>
            <person name="Antsiferov D.V."/>
            <person name="Beletsky A.V."/>
            <person name="Karnachuk O.V."/>
            <person name="Ravin N.V."/>
        </authorList>
    </citation>
    <scope>NUCLEOTIDE SEQUENCE [LARGE SCALE GENOMIC DNA]</scope>
</reference>
<feature type="signal peptide" evidence="1">
    <location>
        <begin position="1"/>
        <end position="23"/>
    </location>
</feature>
<comment type="caution">
    <text evidence="2">The sequence shown here is derived from an EMBL/GenBank/DDBJ whole genome shotgun (WGS) entry which is preliminary data.</text>
</comment>
<evidence type="ECO:0000313" key="3">
    <source>
        <dbReference type="Proteomes" id="UP000244338"/>
    </source>
</evidence>
<evidence type="ECO:0000256" key="1">
    <source>
        <dbReference type="SAM" id="SignalP"/>
    </source>
</evidence>
<proteinExistence type="predicted"/>
<dbReference type="PROSITE" id="PS51257">
    <property type="entry name" value="PROKAR_LIPOPROTEIN"/>
    <property type="match status" value="1"/>
</dbReference>
<dbReference type="AlphaFoldDB" id="A0A2R6XZ83"/>
<keyword evidence="1" id="KW-0732">Signal</keyword>